<accession>A0A495JGK4</accession>
<feature type="compositionally biased region" description="Basic and acidic residues" evidence="1">
    <location>
        <begin position="1"/>
        <end position="18"/>
    </location>
</feature>
<evidence type="ECO:0000256" key="1">
    <source>
        <dbReference type="SAM" id="MobiDB-lite"/>
    </source>
</evidence>
<comment type="caution">
    <text evidence="2">The sequence shown here is derived from an EMBL/GenBank/DDBJ whole genome shotgun (WGS) entry which is preliminary data.</text>
</comment>
<reference evidence="2 3" key="1">
    <citation type="submission" date="2018-10" db="EMBL/GenBank/DDBJ databases">
        <title>Sequencing the genomes of 1000 actinobacteria strains.</title>
        <authorList>
            <person name="Klenk H.-P."/>
        </authorList>
    </citation>
    <scope>NUCLEOTIDE SEQUENCE [LARGE SCALE GENOMIC DNA]</scope>
    <source>
        <strain evidence="2 3">DSM 45175</strain>
    </source>
</reference>
<gene>
    <name evidence="2" type="ORF">BDK92_1793</name>
</gene>
<organism evidence="2 3">
    <name type="scientific">Micromonospora pisi</name>
    <dbReference type="NCBI Taxonomy" id="589240"/>
    <lineage>
        <taxon>Bacteria</taxon>
        <taxon>Bacillati</taxon>
        <taxon>Actinomycetota</taxon>
        <taxon>Actinomycetes</taxon>
        <taxon>Micromonosporales</taxon>
        <taxon>Micromonosporaceae</taxon>
        <taxon>Micromonospora</taxon>
    </lineage>
</organism>
<evidence type="ECO:0000313" key="2">
    <source>
        <dbReference type="EMBL" id="RKR87514.1"/>
    </source>
</evidence>
<dbReference type="Proteomes" id="UP000277671">
    <property type="component" value="Unassembled WGS sequence"/>
</dbReference>
<sequence length="35" mass="3760">MRPELVEAARVEKAHGRSADPGPTARARTGRELSS</sequence>
<dbReference type="AlphaFoldDB" id="A0A495JGK4"/>
<evidence type="ECO:0000313" key="3">
    <source>
        <dbReference type="Proteomes" id="UP000277671"/>
    </source>
</evidence>
<feature type="region of interest" description="Disordered" evidence="1">
    <location>
        <begin position="1"/>
        <end position="35"/>
    </location>
</feature>
<proteinExistence type="predicted"/>
<keyword evidence="3" id="KW-1185">Reference proteome</keyword>
<dbReference type="EMBL" id="RBKT01000001">
    <property type="protein sequence ID" value="RKR87514.1"/>
    <property type="molecule type" value="Genomic_DNA"/>
</dbReference>
<name>A0A495JGK4_9ACTN</name>
<protein>
    <submittedName>
        <fullName evidence="2">Uncharacterized protein</fullName>
    </submittedName>
</protein>